<dbReference type="InterPro" id="IPR036594">
    <property type="entry name" value="Meth_synthase_dom"/>
</dbReference>
<proteinExistence type="predicted"/>
<gene>
    <name evidence="2" type="ORF">S01H1_33308</name>
</gene>
<reference evidence="2" key="1">
    <citation type="journal article" date="2014" name="Front. Microbiol.">
        <title>High frequency of phylogenetically diverse reductive dehalogenase-homologous genes in deep subseafloor sedimentary metagenomes.</title>
        <authorList>
            <person name="Kawai M."/>
            <person name="Futagami T."/>
            <person name="Toyoda A."/>
            <person name="Takaki Y."/>
            <person name="Nishi S."/>
            <person name="Hori S."/>
            <person name="Arai W."/>
            <person name="Tsubouchi T."/>
            <person name="Morono Y."/>
            <person name="Uchiyama I."/>
            <person name="Ito T."/>
            <person name="Fujiyama A."/>
            <person name="Inagaki F."/>
            <person name="Takami H."/>
        </authorList>
    </citation>
    <scope>NUCLEOTIDE SEQUENCE</scope>
    <source>
        <strain evidence="2">Expedition CK06-06</strain>
    </source>
</reference>
<feature type="non-terminal residue" evidence="2">
    <location>
        <position position="69"/>
    </location>
</feature>
<dbReference type="Pfam" id="PF02607">
    <property type="entry name" value="B12-binding_2"/>
    <property type="match status" value="1"/>
</dbReference>
<comment type="caution">
    <text evidence="2">The sequence shown here is derived from an EMBL/GenBank/DDBJ whole genome shotgun (WGS) entry which is preliminary data.</text>
</comment>
<sequence>MPEDIISLIQENVIQGRMTRDDEGMDERIVGQPGVTELVEKALASGLSIQDIITKGLSGGMNIVGQKFE</sequence>
<protein>
    <recommendedName>
        <fullName evidence="1">B12-binding N-terminal domain-containing protein</fullName>
    </recommendedName>
</protein>
<feature type="domain" description="B12-binding N-terminal" evidence="1">
    <location>
        <begin position="34"/>
        <end position="69"/>
    </location>
</feature>
<dbReference type="Gene3D" id="1.10.1240.10">
    <property type="entry name" value="Methionine synthase domain"/>
    <property type="match status" value="1"/>
</dbReference>
<evidence type="ECO:0000259" key="1">
    <source>
        <dbReference type="Pfam" id="PF02607"/>
    </source>
</evidence>
<dbReference type="SUPFAM" id="SSF47644">
    <property type="entry name" value="Methionine synthase domain"/>
    <property type="match status" value="1"/>
</dbReference>
<organism evidence="2">
    <name type="scientific">marine sediment metagenome</name>
    <dbReference type="NCBI Taxonomy" id="412755"/>
    <lineage>
        <taxon>unclassified sequences</taxon>
        <taxon>metagenomes</taxon>
        <taxon>ecological metagenomes</taxon>
    </lineage>
</organism>
<accession>X0VC77</accession>
<evidence type="ECO:0000313" key="2">
    <source>
        <dbReference type="EMBL" id="GAG10078.1"/>
    </source>
</evidence>
<dbReference type="InterPro" id="IPR003759">
    <property type="entry name" value="Cbl-bd_cap"/>
</dbReference>
<dbReference type="EMBL" id="BARS01020674">
    <property type="protein sequence ID" value="GAG10078.1"/>
    <property type="molecule type" value="Genomic_DNA"/>
</dbReference>
<name>X0VC77_9ZZZZ</name>
<dbReference type="AlphaFoldDB" id="X0VC77"/>